<evidence type="ECO:0000313" key="1">
    <source>
        <dbReference type="EMBL" id="KAI5659075.1"/>
    </source>
</evidence>
<protein>
    <submittedName>
        <fullName evidence="1">Uncharacterized protein</fullName>
    </submittedName>
</protein>
<evidence type="ECO:0000313" key="2">
    <source>
        <dbReference type="Proteomes" id="UP001060085"/>
    </source>
</evidence>
<organism evidence="1 2">
    <name type="scientific">Catharanthus roseus</name>
    <name type="common">Madagascar periwinkle</name>
    <name type="synonym">Vinca rosea</name>
    <dbReference type="NCBI Taxonomy" id="4058"/>
    <lineage>
        <taxon>Eukaryota</taxon>
        <taxon>Viridiplantae</taxon>
        <taxon>Streptophyta</taxon>
        <taxon>Embryophyta</taxon>
        <taxon>Tracheophyta</taxon>
        <taxon>Spermatophyta</taxon>
        <taxon>Magnoliopsida</taxon>
        <taxon>eudicotyledons</taxon>
        <taxon>Gunneridae</taxon>
        <taxon>Pentapetalae</taxon>
        <taxon>asterids</taxon>
        <taxon>lamiids</taxon>
        <taxon>Gentianales</taxon>
        <taxon>Apocynaceae</taxon>
        <taxon>Rauvolfioideae</taxon>
        <taxon>Vinceae</taxon>
        <taxon>Catharanthinae</taxon>
        <taxon>Catharanthus</taxon>
    </lineage>
</organism>
<comment type="caution">
    <text evidence="1">The sequence shown here is derived from an EMBL/GenBank/DDBJ whole genome shotgun (WGS) entry which is preliminary data.</text>
</comment>
<keyword evidence="2" id="KW-1185">Reference proteome</keyword>
<reference evidence="2" key="1">
    <citation type="journal article" date="2023" name="Nat. Plants">
        <title>Single-cell RNA sequencing provides a high-resolution roadmap for understanding the multicellular compartmentation of specialized metabolism.</title>
        <authorList>
            <person name="Sun S."/>
            <person name="Shen X."/>
            <person name="Li Y."/>
            <person name="Li Y."/>
            <person name="Wang S."/>
            <person name="Li R."/>
            <person name="Zhang H."/>
            <person name="Shen G."/>
            <person name="Guo B."/>
            <person name="Wei J."/>
            <person name="Xu J."/>
            <person name="St-Pierre B."/>
            <person name="Chen S."/>
            <person name="Sun C."/>
        </authorList>
    </citation>
    <scope>NUCLEOTIDE SEQUENCE [LARGE SCALE GENOMIC DNA]</scope>
</reference>
<accession>A0ACC0AFL6</accession>
<dbReference type="EMBL" id="CM044706">
    <property type="protein sequence ID" value="KAI5659075.1"/>
    <property type="molecule type" value="Genomic_DNA"/>
</dbReference>
<dbReference type="Proteomes" id="UP001060085">
    <property type="component" value="Linkage Group LG06"/>
</dbReference>
<name>A0ACC0AFL6_CATRO</name>
<proteinExistence type="predicted"/>
<gene>
    <name evidence="1" type="ORF">M9H77_27868</name>
</gene>
<sequence length="212" mass="24246">MHLYHSPKSFSFYVLSLSFLFLLQESPMSHISSIPSITIAIAISFFLLFTSLAESHIQKENQQVNPTTNGYPSNLGDFHGWLNVPADEQAHLRQYIKAKLEATTMKTKEFITMVIFKHLNDQMTDKSTKECLKICRDSYEAAIVSMQEAINEISHDNYYQTTAGIHKFSVSLEACTNCSGNKIAQELEFKQFQEWVHAVTSDCTDRLQKYID</sequence>